<dbReference type="PATRIC" id="fig|670052.7.peg.3258"/>
<dbReference type="Gene3D" id="3.90.550.10">
    <property type="entry name" value="Spore Coat Polysaccharide Biosynthesis Protein SpsA, Chain A"/>
    <property type="match status" value="1"/>
</dbReference>
<keyword evidence="3" id="KW-1185">Reference proteome</keyword>
<proteinExistence type="predicted"/>
<evidence type="ECO:0000313" key="2">
    <source>
        <dbReference type="EMBL" id="ANP74097.1"/>
    </source>
</evidence>
<feature type="domain" description="Glycosyltransferase 2-like" evidence="1">
    <location>
        <begin position="36"/>
        <end position="171"/>
    </location>
</feature>
<dbReference type="PANTHER" id="PTHR43685:SF2">
    <property type="entry name" value="GLYCOSYLTRANSFERASE 2-LIKE DOMAIN-CONTAINING PROTEIN"/>
    <property type="match status" value="1"/>
</dbReference>
<dbReference type="GO" id="GO:0016740">
    <property type="term" value="F:transferase activity"/>
    <property type="evidence" value="ECO:0007669"/>
    <property type="project" value="UniProtKB-KW"/>
</dbReference>
<evidence type="ECO:0000259" key="1">
    <source>
        <dbReference type="Pfam" id="PF00535"/>
    </source>
</evidence>
<dbReference type="Pfam" id="PF00535">
    <property type="entry name" value="Glycos_transf_2"/>
    <property type="match status" value="1"/>
</dbReference>
<dbReference type="Proteomes" id="UP000092582">
    <property type="component" value="Chromosome 1"/>
</dbReference>
<organism evidence="2 3">
    <name type="scientific">Cryobacterium arcticum</name>
    <dbReference type="NCBI Taxonomy" id="670052"/>
    <lineage>
        <taxon>Bacteria</taxon>
        <taxon>Bacillati</taxon>
        <taxon>Actinomycetota</taxon>
        <taxon>Actinomycetes</taxon>
        <taxon>Micrococcales</taxon>
        <taxon>Microbacteriaceae</taxon>
        <taxon>Cryobacterium</taxon>
    </lineage>
</organism>
<dbReference type="InterPro" id="IPR029044">
    <property type="entry name" value="Nucleotide-diphossugar_trans"/>
</dbReference>
<dbReference type="KEGG" id="cart:PA27867_3167"/>
<reference evidence="2 3" key="1">
    <citation type="submission" date="2016-06" db="EMBL/GenBank/DDBJ databases">
        <title>Genome sequencing of Cryobacterium arcticum PAMC 27867.</title>
        <authorList>
            <person name="Lee J."/>
            <person name="Kim O.-S."/>
        </authorList>
    </citation>
    <scope>NUCLEOTIDE SEQUENCE [LARGE SCALE GENOMIC DNA]</scope>
    <source>
        <strain evidence="2 3">PAMC 27867</strain>
    </source>
</reference>
<dbReference type="EMBL" id="CP016282">
    <property type="protein sequence ID" value="ANP74097.1"/>
    <property type="molecule type" value="Genomic_DNA"/>
</dbReference>
<dbReference type="AlphaFoldDB" id="A0A1B1BN70"/>
<dbReference type="SUPFAM" id="SSF53448">
    <property type="entry name" value="Nucleotide-diphospho-sugar transferases"/>
    <property type="match status" value="1"/>
</dbReference>
<dbReference type="GO" id="GO:0044010">
    <property type="term" value="P:single-species biofilm formation"/>
    <property type="evidence" value="ECO:0007669"/>
    <property type="project" value="TreeGrafter"/>
</dbReference>
<dbReference type="PANTHER" id="PTHR43685">
    <property type="entry name" value="GLYCOSYLTRANSFERASE"/>
    <property type="match status" value="1"/>
</dbReference>
<accession>A0A1B1BN70</accession>
<gene>
    <name evidence="2" type="ORF">PA27867_3167</name>
</gene>
<dbReference type="STRING" id="670052.PA27867_3167"/>
<name>A0A1B1BN70_9MICO</name>
<protein>
    <submittedName>
        <fullName evidence="2">Glycosyl transferase</fullName>
    </submittedName>
</protein>
<dbReference type="CDD" id="cd00761">
    <property type="entry name" value="Glyco_tranf_GTA_type"/>
    <property type="match status" value="1"/>
</dbReference>
<sequence>MRSARSRTEPGFRLRASAVRSGRALPQVPRRAPLVSVVIPNYNYGHYLATAVQSVLSQAGVRTEVIIVDDASTDDSVSIATRLASSDSRVRVITRSLNGGPVATFNEGLAAATGEYLVRLDADDLLTPGSLGRSTAVAEAYPGVGFVYGHPVHFSGPVPVRHRRTAASWTVWPGRNWLELRCRLGVNCITSPEVLMRMSLVHAVGGQRALAHTHDMEMWFRLAWHADVAWINGADQAWHREHADSLSAREVDVLTDLRERAAAFDLLFEPPAEAEDRPRAESLLRTAHTALANEAVARAAQSYSAGHGNETQTELLLGFAAELDVPPASIEHLPVLRRAQRLGHRAKWSPYLFTRAVAYRGTREIRSLRWRSTGL</sequence>
<dbReference type="InterPro" id="IPR050834">
    <property type="entry name" value="Glycosyltransf_2"/>
</dbReference>
<evidence type="ECO:0000313" key="3">
    <source>
        <dbReference type="Proteomes" id="UP000092582"/>
    </source>
</evidence>
<dbReference type="InterPro" id="IPR001173">
    <property type="entry name" value="Glyco_trans_2-like"/>
</dbReference>
<keyword evidence="2" id="KW-0808">Transferase</keyword>